<feature type="compositionally biased region" description="Gly residues" evidence="1">
    <location>
        <begin position="131"/>
        <end position="145"/>
    </location>
</feature>
<feature type="compositionally biased region" description="Gly residues" evidence="1">
    <location>
        <begin position="190"/>
        <end position="200"/>
    </location>
</feature>
<name>A0A6J5L620_9CAUD</name>
<accession>A0A6J5L620</accession>
<protein>
    <submittedName>
        <fullName evidence="2">Uncharacterized protein</fullName>
    </submittedName>
</protein>
<feature type="compositionally biased region" description="Basic and acidic residues" evidence="1">
    <location>
        <begin position="59"/>
        <end position="69"/>
    </location>
</feature>
<evidence type="ECO:0000313" key="2">
    <source>
        <dbReference type="EMBL" id="CAB4129455.1"/>
    </source>
</evidence>
<proteinExistence type="predicted"/>
<organism evidence="2">
    <name type="scientific">uncultured Caudovirales phage</name>
    <dbReference type="NCBI Taxonomy" id="2100421"/>
    <lineage>
        <taxon>Viruses</taxon>
        <taxon>Duplodnaviria</taxon>
        <taxon>Heunggongvirae</taxon>
        <taxon>Uroviricota</taxon>
        <taxon>Caudoviricetes</taxon>
        <taxon>Peduoviridae</taxon>
        <taxon>Maltschvirus</taxon>
        <taxon>Maltschvirus maltsch</taxon>
    </lineage>
</organism>
<feature type="compositionally biased region" description="Low complexity" evidence="1">
    <location>
        <begin position="179"/>
        <end position="189"/>
    </location>
</feature>
<sequence length="259" mass="26730">MDGFKPMVKMKCGGSVSKAVEEAKKCSGGRMKAGGKVHDDEAQDKALIKKELGKFAKAEDKGEKTELKLKSGGRTKKAAGSVKKFKAGGAIEMKKDAGDKDAIKKVKATGDKKAAAPSKGAAKSKDVKKFAGGGSIESLGHGGSFEGDSPIPPSIQAQLMQAVQGSPMPGTNPIPGDKPVMGGAPVMGAPVGGMGGGGMGGRRRGMRGGMGGGNAQPFNAYQNFQQQNPNAQPGMDPRAIQKLLQSPQFQQSNRNFTDQ</sequence>
<feature type="compositionally biased region" description="Low complexity" evidence="1">
    <location>
        <begin position="215"/>
        <end position="233"/>
    </location>
</feature>
<gene>
    <name evidence="2" type="ORF">UFOVP118_64</name>
</gene>
<dbReference type="EMBL" id="LR796234">
    <property type="protein sequence ID" value="CAB4129455.1"/>
    <property type="molecule type" value="Genomic_DNA"/>
</dbReference>
<feature type="compositionally biased region" description="Basic and acidic residues" evidence="1">
    <location>
        <begin position="96"/>
        <end position="114"/>
    </location>
</feature>
<reference evidence="2" key="1">
    <citation type="submission" date="2020-04" db="EMBL/GenBank/DDBJ databases">
        <authorList>
            <person name="Chiriac C."/>
            <person name="Salcher M."/>
            <person name="Ghai R."/>
            <person name="Kavagutti S V."/>
        </authorList>
    </citation>
    <scope>NUCLEOTIDE SEQUENCE</scope>
</reference>
<feature type="region of interest" description="Disordered" evidence="1">
    <location>
        <begin position="96"/>
        <end position="259"/>
    </location>
</feature>
<feature type="compositionally biased region" description="Polar residues" evidence="1">
    <location>
        <begin position="155"/>
        <end position="164"/>
    </location>
</feature>
<feature type="region of interest" description="Disordered" evidence="1">
    <location>
        <begin position="59"/>
        <end position="82"/>
    </location>
</feature>
<evidence type="ECO:0000256" key="1">
    <source>
        <dbReference type="SAM" id="MobiDB-lite"/>
    </source>
</evidence>
<feature type="compositionally biased region" description="Polar residues" evidence="1">
    <location>
        <begin position="243"/>
        <end position="259"/>
    </location>
</feature>